<dbReference type="PANTHER" id="PTHR11176:SF28">
    <property type="entry name" value="RRM DOMAIN-CONTAINING PROTEIN"/>
    <property type="match status" value="1"/>
</dbReference>
<keyword evidence="1" id="KW-0694">RNA-binding</keyword>
<evidence type="ECO:0000313" key="4">
    <source>
        <dbReference type="RefSeq" id="XP_018433969.1"/>
    </source>
</evidence>
<keyword evidence="3" id="KW-1185">Reference proteome</keyword>
<dbReference type="Pfam" id="PF00076">
    <property type="entry name" value="RRM_1"/>
    <property type="match status" value="1"/>
</dbReference>
<dbReference type="GO" id="GO:0003723">
    <property type="term" value="F:RNA binding"/>
    <property type="evidence" value="ECO:0007669"/>
    <property type="project" value="UniProtKB-UniRule"/>
</dbReference>
<feature type="compositionally biased region" description="Polar residues" evidence="2">
    <location>
        <begin position="321"/>
        <end position="330"/>
    </location>
</feature>
<dbReference type="GeneID" id="108806374"/>
<dbReference type="InterPro" id="IPR012677">
    <property type="entry name" value="Nucleotide-bd_a/b_plait_sf"/>
</dbReference>
<evidence type="ECO:0000256" key="1">
    <source>
        <dbReference type="ARBA" id="ARBA00022884"/>
    </source>
</evidence>
<dbReference type="RefSeq" id="XP_018433969.1">
    <property type="nucleotide sequence ID" value="XM_018578467.2"/>
</dbReference>
<dbReference type="InterPro" id="IPR035979">
    <property type="entry name" value="RBD_domain_sf"/>
</dbReference>
<dbReference type="SMART" id="SM00360">
    <property type="entry name" value="RRM"/>
    <property type="match status" value="1"/>
</dbReference>
<dbReference type="Gene3D" id="3.30.70.330">
    <property type="match status" value="1"/>
</dbReference>
<name>A0A6J0JGJ1_RAPSA</name>
<dbReference type="AlphaFoldDB" id="A0A6J0JGJ1"/>
<reference evidence="3" key="1">
    <citation type="journal article" date="2019" name="Database">
        <title>The radish genome database (RadishGD): an integrated information resource for radish genomics.</title>
        <authorList>
            <person name="Yu H.J."/>
            <person name="Baek S."/>
            <person name="Lee Y.J."/>
            <person name="Cho A."/>
            <person name="Mun J.H."/>
        </authorList>
    </citation>
    <scope>NUCLEOTIDE SEQUENCE [LARGE SCALE GENOMIC DNA]</scope>
    <source>
        <strain evidence="3">cv. WK10039</strain>
    </source>
</reference>
<organism evidence="3 4">
    <name type="scientific">Raphanus sativus</name>
    <name type="common">Radish</name>
    <name type="synonym">Raphanus raphanistrum var. sativus</name>
    <dbReference type="NCBI Taxonomy" id="3726"/>
    <lineage>
        <taxon>Eukaryota</taxon>
        <taxon>Viridiplantae</taxon>
        <taxon>Streptophyta</taxon>
        <taxon>Embryophyta</taxon>
        <taxon>Tracheophyta</taxon>
        <taxon>Spermatophyta</taxon>
        <taxon>Magnoliopsida</taxon>
        <taxon>eudicotyledons</taxon>
        <taxon>Gunneridae</taxon>
        <taxon>Pentapetalae</taxon>
        <taxon>rosids</taxon>
        <taxon>malvids</taxon>
        <taxon>Brassicales</taxon>
        <taxon>Brassicaceae</taxon>
        <taxon>Brassiceae</taxon>
        <taxon>Raphanus</taxon>
    </lineage>
</organism>
<evidence type="ECO:0000256" key="2">
    <source>
        <dbReference type="SAM" id="MobiDB-lite"/>
    </source>
</evidence>
<dbReference type="InterPro" id="IPR000504">
    <property type="entry name" value="RRM_dom"/>
</dbReference>
<dbReference type="OrthoDB" id="439808at2759"/>
<feature type="region of interest" description="Disordered" evidence="2">
    <location>
        <begin position="250"/>
        <end position="269"/>
    </location>
</feature>
<gene>
    <name evidence="4" type="primary">LOC108806374</name>
</gene>
<dbReference type="SUPFAM" id="SSF54928">
    <property type="entry name" value="RNA-binding domain, RBD"/>
    <property type="match status" value="1"/>
</dbReference>
<evidence type="ECO:0000313" key="3">
    <source>
        <dbReference type="Proteomes" id="UP000504610"/>
    </source>
</evidence>
<dbReference type="KEGG" id="rsz:108806374"/>
<dbReference type="PROSITE" id="PS50102">
    <property type="entry name" value="RRM"/>
    <property type="match status" value="1"/>
</dbReference>
<protein>
    <submittedName>
        <fullName evidence="4">Uncharacterized protein LOC108806374 isoform X1</fullName>
    </submittedName>
</protein>
<proteinExistence type="predicted"/>
<sequence>MAQQQQRQFQMGEGGGDTKLTKIFVGGLAWETQKDTMRRYFEQFGEIVEAVVISDKNTGRSKGYGFVTFKEGEAAMRACQNMNPVIDGRRANCNLAFLGANKPRPPTSPIHHGTTGRFRSPGGAGLVAPPQFRGSSSSSSSAFVHHHQQQHAGQFPIPYSAYGFSGYSQEGMYPMNYYNHHLYGGQQFSPYMGPPSSGSTGMFHGYYPYYPQYNPAQSSNQAQAQAQAHTHHQGFTFQYTAPPAPPLLQYPYLPHQQFSSQPPPPPILSLPTSLALSLASSAPSSSSSASTSAATTATKTVVIATPAAEASSNKDGHEETTASSSIKIED</sequence>
<feature type="region of interest" description="Disordered" evidence="2">
    <location>
        <begin position="306"/>
        <end position="330"/>
    </location>
</feature>
<dbReference type="PANTHER" id="PTHR11176">
    <property type="entry name" value="BOULE-RELATED"/>
    <property type="match status" value="1"/>
</dbReference>
<dbReference type="Proteomes" id="UP000504610">
    <property type="component" value="Chromosome 6"/>
</dbReference>
<reference evidence="4" key="2">
    <citation type="submission" date="2025-08" db="UniProtKB">
        <authorList>
            <consortium name="RefSeq"/>
        </authorList>
    </citation>
    <scope>IDENTIFICATION</scope>
    <source>
        <tissue evidence="4">Leaf</tissue>
    </source>
</reference>
<dbReference type="CDD" id="cd12384">
    <property type="entry name" value="RRM_RBM24_RBM38_like"/>
    <property type="match status" value="1"/>
</dbReference>
<accession>A0A6J0JGJ1</accession>
<feature type="compositionally biased region" description="Low complexity" evidence="2">
    <location>
        <begin position="250"/>
        <end position="260"/>
    </location>
</feature>